<dbReference type="Gene3D" id="3.40.50.150">
    <property type="entry name" value="Vaccinia Virus protein VP39"/>
    <property type="match status" value="1"/>
</dbReference>
<dbReference type="GO" id="GO:0032259">
    <property type="term" value="P:methylation"/>
    <property type="evidence" value="ECO:0007669"/>
    <property type="project" value="UniProtKB-KW"/>
</dbReference>
<protein>
    <submittedName>
        <fullName evidence="1">S-adenosyl-L-methionine-dependent methyltransferase</fullName>
    </submittedName>
</protein>
<keyword evidence="2" id="KW-1185">Reference proteome</keyword>
<proteinExistence type="predicted"/>
<dbReference type="AlphaFoldDB" id="A0A8K0S003"/>
<evidence type="ECO:0000313" key="2">
    <source>
        <dbReference type="Proteomes" id="UP000813427"/>
    </source>
</evidence>
<dbReference type="OrthoDB" id="184880at2759"/>
<dbReference type="EMBL" id="JAGPXF010000003">
    <property type="protein sequence ID" value="KAH7251203.1"/>
    <property type="molecule type" value="Genomic_DNA"/>
</dbReference>
<dbReference type="InterPro" id="IPR029063">
    <property type="entry name" value="SAM-dependent_MTases_sf"/>
</dbReference>
<gene>
    <name evidence="1" type="ORF">BKA59DRAFT_543074</name>
</gene>
<dbReference type="CDD" id="cd02440">
    <property type="entry name" value="AdoMet_MTases"/>
    <property type="match status" value="1"/>
</dbReference>
<keyword evidence="1" id="KW-0808">Transferase</keyword>
<dbReference type="Proteomes" id="UP000813427">
    <property type="component" value="Unassembled WGS sequence"/>
</dbReference>
<dbReference type="GO" id="GO:0008168">
    <property type="term" value="F:methyltransferase activity"/>
    <property type="evidence" value="ECO:0007669"/>
    <property type="project" value="UniProtKB-KW"/>
</dbReference>
<dbReference type="Pfam" id="PF13489">
    <property type="entry name" value="Methyltransf_23"/>
    <property type="match status" value="1"/>
</dbReference>
<name>A0A8K0S003_9HYPO</name>
<dbReference type="SUPFAM" id="SSF53335">
    <property type="entry name" value="S-adenosyl-L-methionine-dependent methyltransferases"/>
    <property type="match status" value="1"/>
</dbReference>
<reference evidence="1" key="1">
    <citation type="journal article" date="2021" name="Nat. Commun.">
        <title>Genetic determinants of endophytism in the Arabidopsis root mycobiome.</title>
        <authorList>
            <person name="Mesny F."/>
            <person name="Miyauchi S."/>
            <person name="Thiergart T."/>
            <person name="Pickel B."/>
            <person name="Atanasova L."/>
            <person name="Karlsson M."/>
            <person name="Huettel B."/>
            <person name="Barry K.W."/>
            <person name="Haridas S."/>
            <person name="Chen C."/>
            <person name="Bauer D."/>
            <person name="Andreopoulos W."/>
            <person name="Pangilinan J."/>
            <person name="LaButti K."/>
            <person name="Riley R."/>
            <person name="Lipzen A."/>
            <person name="Clum A."/>
            <person name="Drula E."/>
            <person name="Henrissat B."/>
            <person name="Kohler A."/>
            <person name="Grigoriev I.V."/>
            <person name="Martin F.M."/>
            <person name="Hacquard S."/>
        </authorList>
    </citation>
    <scope>NUCLEOTIDE SEQUENCE</scope>
    <source>
        <strain evidence="1">MPI-SDFR-AT-0068</strain>
    </source>
</reference>
<organism evidence="1 2">
    <name type="scientific">Fusarium tricinctum</name>
    <dbReference type="NCBI Taxonomy" id="61284"/>
    <lineage>
        <taxon>Eukaryota</taxon>
        <taxon>Fungi</taxon>
        <taxon>Dikarya</taxon>
        <taxon>Ascomycota</taxon>
        <taxon>Pezizomycotina</taxon>
        <taxon>Sordariomycetes</taxon>
        <taxon>Hypocreomycetidae</taxon>
        <taxon>Hypocreales</taxon>
        <taxon>Nectriaceae</taxon>
        <taxon>Fusarium</taxon>
        <taxon>Fusarium tricinctum species complex</taxon>
    </lineage>
</organism>
<sequence>MALKDNLEYPFPIISEVDRLQKQHTWVNHVLKNKIIFAPVPLNKEGLKILDVGCADGLLLRDIQKQVLPSAQLVGVDIEDNFFPASDDGIRYEVYDLCESPNEGLTGAFDLTHMRYVMAAAGRIGYQKAVENLAATLAPGGWLQVHELDFSLDGRSDAGPAWKDVNTVLEGMFDAIGMGSDFVSKLPEAFEAMGLVNVSSETIHLPTGKLLNDDELAEKSRQAFVLTIPGIVQGAKMFKADVPESTYENLSERFEKEVKEQGAVFRAKIVIGQKPA</sequence>
<accession>A0A8K0S003</accession>
<comment type="caution">
    <text evidence="1">The sequence shown here is derived from an EMBL/GenBank/DDBJ whole genome shotgun (WGS) entry which is preliminary data.</text>
</comment>
<evidence type="ECO:0000313" key="1">
    <source>
        <dbReference type="EMBL" id="KAH7251203.1"/>
    </source>
</evidence>
<keyword evidence="1" id="KW-0489">Methyltransferase</keyword>